<dbReference type="RefSeq" id="WP_118333813.1">
    <property type="nucleotide sequence ID" value="NZ_AP025567.1"/>
</dbReference>
<proteinExistence type="predicted"/>
<dbReference type="AlphaFoldDB" id="A0A415E846"/>
<gene>
    <name evidence="1" type="ORF">DW099_04205</name>
</gene>
<evidence type="ECO:0000313" key="2">
    <source>
        <dbReference type="Proteomes" id="UP000284841"/>
    </source>
</evidence>
<protein>
    <recommendedName>
        <fullName evidence="3">Prophage tail endopeptidase domain-containing protein</fullName>
    </recommendedName>
</protein>
<evidence type="ECO:0008006" key="3">
    <source>
        <dbReference type="Google" id="ProtNLM"/>
    </source>
</evidence>
<evidence type="ECO:0000313" key="1">
    <source>
        <dbReference type="EMBL" id="RHJ89775.1"/>
    </source>
</evidence>
<comment type="caution">
    <text evidence="1">The sequence shown here is derived from an EMBL/GenBank/DDBJ whole genome shotgun (WGS) entry which is preliminary data.</text>
</comment>
<dbReference type="OrthoDB" id="1656063at2"/>
<sequence length="930" mass="101338">MQNTTEKYQDAIKSYDRKFIIKAVFCQPIAGAAPDETGQRPVQEVAVLTGADHLVSMTLEETSAADDRISMGSFCSAKLTVELIDAPKDIDYDHVMIKAYSGLLTDGDYEYVPLGVFYVTEASTKNDYRNLTLTAYDGACLLEEPSTIDEGYPMSIEDLVSKIAASKGIGLHPDNVYKEYLLPEFREGYTERQMLGFAAGLMGCNVRFDRLGRLQFYWYQEPAMEVVIDRQNQYLHEFIPSTASPVTVTSLICSDGERTYTRGKGTSGLELAFENPYMTETIIESIWQERVADMDTAETIETLQVSYSGELDTNHALTGTYNQSLAAFRCTDLSKVHPGTLMEMTYELEQTAYTRNIMVEDVDEEKSQFTFTLEETEEGQDEELSLPEDLTASFAIKKQWLVTVGDLASIEKNDLLRVSGQGTVVVSMIDREAGELYLTDTSAEPIYGMAGGTEMTLTKEKVSDYRIHYLPGELKWRGNPALESGDIVMAEKADGSRAHFYIMAQSLKLSGGLSSQLAAKGENETSANFSSAGDGPTDKKLTRVYTSLQETILKATSRITGQSGGYVVINENDRGPAEILIMDTDDIRTAKKVWRWNQGGLGYSSNGYNGPYGTAVTQDGEIVGSYIQAESIAGSKLKIDSQVIEKIVAGINAGEQKINSASLDIDSEDISEAIKMQVSQSGGTNKICNSVGAYGLQGWIPAGDIERLNGEEQKINLISGRAFSLPAGAALESDAVAAPIRLTASVSYTLSAVIKHNDCYGSLQLISGSGNILAQIDAGGSGGSWQKYETAFAVTESDIAGDFTIRLRSENGSFVIGDLLLNEGSQTTWSACPGEVDSATMTMSQFGITIRQENAKTKTVIDSAGTRVINIENEETDQAEDVAAQYTKDGVEAKSLIAREQVAAGRVRMISFSDKQMAAWIINSDSEVDL</sequence>
<dbReference type="EMBL" id="QRMS01000001">
    <property type="protein sequence ID" value="RHJ89775.1"/>
    <property type="molecule type" value="Genomic_DNA"/>
</dbReference>
<organism evidence="1 2">
    <name type="scientific">Emergencia timonensis</name>
    <dbReference type="NCBI Taxonomy" id="1776384"/>
    <lineage>
        <taxon>Bacteria</taxon>
        <taxon>Bacillati</taxon>
        <taxon>Bacillota</taxon>
        <taxon>Clostridia</taxon>
        <taxon>Peptostreptococcales</taxon>
        <taxon>Anaerovoracaceae</taxon>
        <taxon>Emergencia</taxon>
    </lineage>
</organism>
<accession>A0A415E846</accession>
<keyword evidence="2" id="KW-1185">Reference proteome</keyword>
<name>A0A415E846_9FIRM</name>
<dbReference type="Proteomes" id="UP000284841">
    <property type="component" value="Unassembled WGS sequence"/>
</dbReference>
<reference evidence="1 2" key="1">
    <citation type="submission" date="2018-08" db="EMBL/GenBank/DDBJ databases">
        <title>A genome reference for cultivated species of the human gut microbiota.</title>
        <authorList>
            <person name="Zou Y."/>
            <person name="Xue W."/>
            <person name="Luo G."/>
        </authorList>
    </citation>
    <scope>NUCLEOTIDE SEQUENCE [LARGE SCALE GENOMIC DNA]</scope>
    <source>
        <strain evidence="1 2">AM07-24</strain>
    </source>
</reference>
<dbReference type="STRING" id="1776384.GCA_900086585_03131"/>